<keyword evidence="2" id="KW-1185">Reference proteome</keyword>
<evidence type="ECO:0000313" key="1">
    <source>
        <dbReference type="EMBL" id="CVK21300.1"/>
    </source>
</evidence>
<evidence type="ECO:0000313" key="2">
    <source>
        <dbReference type="Proteomes" id="UP000245702"/>
    </source>
</evidence>
<dbReference type="EMBL" id="FCOW01000032">
    <property type="protein sequence ID" value="CVK21300.1"/>
    <property type="molecule type" value="Genomic_DNA"/>
</dbReference>
<gene>
    <name evidence="1" type="ORF">SSPH_03987</name>
</gene>
<accession>A0ABP2CAT3</accession>
<sequence>MNNMNYNYASNCRVIRKSYGEYHITITVELPEDKLNQDSKSIIIQMMSELSGDLLNDLKFNSSRKK</sequence>
<organism evidence="1 2">
    <name type="scientific">Sporomusa sphaeroides DSM 2875</name>
    <dbReference type="NCBI Taxonomy" id="1337886"/>
    <lineage>
        <taxon>Bacteria</taxon>
        <taxon>Bacillati</taxon>
        <taxon>Bacillota</taxon>
        <taxon>Negativicutes</taxon>
        <taxon>Selenomonadales</taxon>
        <taxon>Sporomusaceae</taxon>
        <taxon>Sporomusa</taxon>
    </lineage>
</organism>
<reference evidence="1 2" key="1">
    <citation type="submission" date="2016-01" db="EMBL/GenBank/DDBJ databases">
        <authorList>
            <person name="Brown R."/>
        </authorList>
    </citation>
    <scope>NUCLEOTIDE SEQUENCE [LARGE SCALE GENOMIC DNA]</scope>
    <source>
        <strain evidence="1">Sporomusa sphaeroides DSM 2875</strain>
    </source>
</reference>
<dbReference type="Proteomes" id="UP000245702">
    <property type="component" value="Unassembled WGS sequence"/>
</dbReference>
<name>A0ABP2CAT3_9FIRM</name>
<protein>
    <submittedName>
        <fullName evidence="1">Uncharacterized protein</fullName>
    </submittedName>
</protein>
<comment type="caution">
    <text evidence="1">The sequence shown here is derived from an EMBL/GenBank/DDBJ whole genome shotgun (WGS) entry which is preliminary data.</text>
</comment>
<proteinExistence type="predicted"/>